<evidence type="ECO:0000259" key="4">
    <source>
        <dbReference type="Pfam" id="PF22725"/>
    </source>
</evidence>
<gene>
    <name evidence="5" type="ordered locus">Spico_0080</name>
</gene>
<name>F4GJ27_PARC1</name>
<keyword evidence="6" id="KW-1185">Reference proteome</keyword>
<dbReference type="SUPFAM" id="SSF55347">
    <property type="entry name" value="Glyceraldehyde-3-phosphate dehydrogenase-like, C-terminal domain"/>
    <property type="match status" value="1"/>
</dbReference>
<dbReference type="InterPro" id="IPR036291">
    <property type="entry name" value="NAD(P)-bd_dom_sf"/>
</dbReference>
<dbReference type="EMBL" id="CP002659">
    <property type="protein sequence ID" value="AEC01322.1"/>
    <property type="molecule type" value="Genomic_DNA"/>
</dbReference>
<proteinExistence type="inferred from homology"/>
<dbReference type="OrthoDB" id="9783105at2"/>
<dbReference type="SUPFAM" id="SSF51735">
    <property type="entry name" value="NAD(P)-binding Rossmann-fold domains"/>
    <property type="match status" value="1"/>
</dbReference>
<dbReference type="Proteomes" id="UP000007939">
    <property type="component" value="Chromosome"/>
</dbReference>
<reference evidence="5 6" key="2">
    <citation type="journal article" date="2012" name="Stand. Genomic Sci.">
        <title>Complete genome sequence of the termite hindgut bacterium Spirochaeta coccoides type strain (SPN1(T)), reclassification in the genus Sphaerochaeta as Sphaerochaeta coccoides comb. nov. and emendations of the family Spirochaetaceae and the genus Sphaerochaeta.</title>
        <authorList>
            <person name="Abt B."/>
            <person name="Han C."/>
            <person name="Scheuner C."/>
            <person name="Lu M."/>
            <person name="Lapidus A."/>
            <person name="Nolan M."/>
            <person name="Lucas S."/>
            <person name="Hammon N."/>
            <person name="Deshpande S."/>
            <person name="Cheng J.F."/>
            <person name="Tapia R."/>
            <person name="Goodwin L.A."/>
            <person name="Pitluck S."/>
            <person name="Liolios K."/>
            <person name="Pagani I."/>
            <person name="Ivanova N."/>
            <person name="Mavromatis K."/>
            <person name="Mikhailova N."/>
            <person name="Huntemann M."/>
            <person name="Pati A."/>
            <person name="Chen A."/>
            <person name="Palaniappan K."/>
            <person name="Land M."/>
            <person name="Hauser L."/>
            <person name="Brambilla E.M."/>
            <person name="Rohde M."/>
            <person name="Spring S."/>
            <person name="Gronow S."/>
            <person name="Goker M."/>
            <person name="Woyke T."/>
            <person name="Bristow J."/>
            <person name="Eisen J.A."/>
            <person name="Markowitz V."/>
            <person name="Hugenholtz P."/>
            <person name="Kyrpides N.C."/>
            <person name="Klenk H.P."/>
            <person name="Detter J.C."/>
        </authorList>
    </citation>
    <scope>NUCLEOTIDE SEQUENCE [LARGE SCALE GENOMIC DNA]</scope>
    <source>
        <strain evidence="6">ATCC BAA-1237 / DSM 17374 / SPN1</strain>
    </source>
</reference>
<dbReference type="AlphaFoldDB" id="F4GJ27"/>
<dbReference type="RefSeq" id="WP_013738718.1">
    <property type="nucleotide sequence ID" value="NC_015436.1"/>
</dbReference>
<dbReference type="GO" id="GO:0050112">
    <property type="term" value="F:inositol 2-dehydrogenase (NAD+) activity"/>
    <property type="evidence" value="ECO:0007669"/>
    <property type="project" value="UniProtKB-EC"/>
</dbReference>
<dbReference type="PANTHER" id="PTHR42840">
    <property type="entry name" value="NAD(P)-BINDING ROSSMANN-FOLD SUPERFAMILY PROTEIN-RELATED"/>
    <property type="match status" value="1"/>
</dbReference>
<dbReference type="GO" id="GO:0000166">
    <property type="term" value="F:nucleotide binding"/>
    <property type="evidence" value="ECO:0007669"/>
    <property type="project" value="InterPro"/>
</dbReference>
<feature type="domain" description="GFO/IDH/MocA-like oxidoreductase" evidence="4">
    <location>
        <begin position="132"/>
        <end position="251"/>
    </location>
</feature>
<evidence type="ECO:0000259" key="3">
    <source>
        <dbReference type="Pfam" id="PF01408"/>
    </source>
</evidence>
<dbReference type="Gene3D" id="3.30.360.10">
    <property type="entry name" value="Dihydrodipicolinate Reductase, domain 2"/>
    <property type="match status" value="1"/>
</dbReference>
<dbReference type="eggNOG" id="COG0673">
    <property type="taxonomic scope" value="Bacteria"/>
</dbReference>
<dbReference type="PANTHER" id="PTHR42840:SF3">
    <property type="entry name" value="BINDING ROSSMANN FOLD OXIDOREDUCTASE, PUTATIVE (AFU_ORTHOLOGUE AFUA_2G10240)-RELATED"/>
    <property type="match status" value="1"/>
</dbReference>
<feature type="domain" description="Gfo/Idh/MocA-like oxidoreductase N-terminal" evidence="3">
    <location>
        <begin position="4"/>
        <end position="124"/>
    </location>
</feature>
<dbReference type="InterPro" id="IPR055170">
    <property type="entry name" value="GFO_IDH_MocA-like_dom"/>
</dbReference>
<evidence type="ECO:0000256" key="2">
    <source>
        <dbReference type="ARBA" id="ARBA00023002"/>
    </source>
</evidence>
<sequence>MKRIRCGVIGLGRLGFRHAANLAGSIPGAELTAVSDVSSKALELFTASYPSVAGFTDYHDVLNSKDIDAVVIASSTTMHAAMITDAINAGKAVFCEKPLSLNLDEALAVQELAAKKHAFVQLGFMRRFDAGYAAAKKKIESGDIGTPVSLLGISRDPSCPPIEFAKSSGGLILDLCVHDFDLCRWFTGSEAVEIYARGGIVRYKELEAVGDIDHVNIEITFANGVLGSLEGSRNSRYGYDVRTEVVCSEGAAFIGNLQDSPMEVMDASGIHKNTVDGFLGRFGQAYLEELRRFIHDVQAGNAPCVGIDDGIAALKLGIAANASLRQGKPVPV</sequence>
<evidence type="ECO:0000313" key="5">
    <source>
        <dbReference type="EMBL" id="AEC01322.1"/>
    </source>
</evidence>
<dbReference type="Pfam" id="PF22725">
    <property type="entry name" value="GFO_IDH_MocA_C3"/>
    <property type="match status" value="1"/>
</dbReference>
<dbReference type="Pfam" id="PF01408">
    <property type="entry name" value="GFO_IDH_MocA"/>
    <property type="match status" value="1"/>
</dbReference>
<comment type="similarity">
    <text evidence="1">Belongs to the Gfo/Idh/MocA family.</text>
</comment>
<evidence type="ECO:0000313" key="6">
    <source>
        <dbReference type="Proteomes" id="UP000007939"/>
    </source>
</evidence>
<reference evidence="6" key="1">
    <citation type="submission" date="2011-04" db="EMBL/GenBank/DDBJ databases">
        <title>The complete genome of Spirochaeta coccoides DSM 17374.</title>
        <authorList>
            <person name="Lucas S."/>
            <person name="Copeland A."/>
            <person name="Lapidus A."/>
            <person name="Bruce D."/>
            <person name="Goodwin L."/>
            <person name="Pitluck S."/>
            <person name="Peters L."/>
            <person name="Kyrpides N."/>
            <person name="Mavromatis K."/>
            <person name="Pagani I."/>
            <person name="Ivanova N."/>
            <person name="Ovchinnikova G."/>
            <person name="Lu M."/>
            <person name="Detter J.C."/>
            <person name="Tapia R."/>
            <person name="Han C."/>
            <person name="Land M."/>
            <person name="Hauser L."/>
            <person name="Markowitz V."/>
            <person name="Cheng J.-F."/>
            <person name="Hugenholtz P."/>
            <person name="Woyke T."/>
            <person name="Wu D."/>
            <person name="Spring S."/>
            <person name="Schroeder M."/>
            <person name="Brambilla E."/>
            <person name="Klenk H.-P."/>
            <person name="Eisen J.A."/>
        </authorList>
    </citation>
    <scope>NUCLEOTIDE SEQUENCE [LARGE SCALE GENOMIC DNA]</scope>
    <source>
        <strain evidence="6">ATCC BAA-1237 / DSM 17374 / SPN1</strain>
    </source>
</reference>
<accession>F4GJ27</accession>
<protein>
    <submittedName>
        <fullName evidence="5">Inositol 2-dehydrogenase</fullName>
        <ecNumber evidence="5">1.1.1.18</ecNumber>
    </submittedName>
</protein>
<dbReference type="InterPro" id="IPR000683">
    <property type="entry name" value="Gfo/Idh/MocA-like_OxRdtase_N"/>
</dbReference>
<evidence type="ECO:0000256" key="1">
    <source>
        <dbReference type="ARBA" id="ARBA00010928"/>
    </source>
</evidence>
<dbReference type="STRING" id="760011.Spico_0080"/>
<dbReference type="Gene3D" id="3.40.50.720">
    <property type="entry name" value="NAD(P)-binding Rossmann-like Domain"/>
    <property type="match status" value="1"/>
</dbReference>
<dbReference type="HOGENOM" id="CLU_023194_0_3_12"/>
<dbReference type="KEGG" id="scc:Spico_0080"/>
<keyword evidence="2 5" id="KW-0560">Oxidoreductase</keyword>
<dbReference type="EC" id="1.1.1.18" evidence="5"/>
<organism evidence="5 6">
    <name type="scientific">Parasphaerochaeta coccoides (strain ATCC BAA-1237 / DSM 17374 / SPN1)</name>
    <name type="common">Sphaerochaeta coccoides</name>
    <dbReference type="NCBI Taxonomy" id="760011"/>
    <lineage>
        <taxon>Bacteria</taxon>
        <taxon>Pseudomonadati</taxon>
        <taxon>Spirochaetota</taxon>
        <taxon>Spirochaetia</taxon>
        <taxon>Spirochaetales</taxon>
        <taxon>Sphaerochaetaceae</taxon>
        <taxon>Parasphaerochaeta</taxon>
    </lineage>
</organism>